<feature type="binding site" evidence="18">
    <location>
        <position position="60"/>
    </location>
    <ligand>
        <name>FMN</name>
        <dbReference type="ChEBI" id="CHEBI:58210"/>
    </ligand>
</feature>
<evidence type="ECO:0000256" key="18">
    <source>
        <dbReference type="PIRSR" id="PIRSR006621-2"/>
    </source>
</evidence>
<evidence type="ECO:0000256" key="7">
    <source>
        <dbReference type="ARBA" id="ARBA00023002"/>
    </source>
</evidence>
<reference evidence="20 21" key="1">
    <citation type="journal article" date="2015" name="Fungal Genet. Biol.">
        <title>Evolution of novel wood decay mechanisms in Agaricales revealed by the genome sequences of Fistulina hepatica and Cylindrobasidium torrendii.</title>
        <authorList>
            <person name="Floudas D."/>
            <person name="Held B.W."/>
            <person name="Riley R."/>
            <person name="Nagy L.G."/>
            <person name="Koehler G."/>
            <person name="Ransdell A.S."/>
            <person name="Younus H."/>
            <person name="Chow J."/>
            <person name="Chiniquy J."/>
            <person name="Lipzen A."/>
            <person name="Tritt A."/>
            <person name="Sun H."/>
            <person name="Haridas S."/>
            <person name="LaButti K."/>
            <person name="Ohm R.A."/>
            <person name="Kues U."/>
            <person name="Blanchette R.A."/>
            <person name="Grigoriev I.V."/>
            <person name="Minto R.E."/>
            <person name="Hibbett D.S."/>
        </authorList>
    </citation>
    <scope>NUCLEOTIDE SEQUENCE [LARGE SCALE GENOMIC DNA]</scope>
    <source>
        <strain evidence="20 21">ATCC 64428</strain>
    </source>
</reference>
<comment type="function">
    <text evidence="16">Catalyzes the synthesis of dihydrouridine, a modified base found in the D-loop of most tRNAs.</text>
</comment>
<dbReference type="InterPro" id="IPR013785">
    <property type="entry name" value="Aldolase_TIM"/>
</dbReference>
<keyword evidence="2 16" id="KW-0285">Flavoprotein</keyword>
<sequence>MVNQSDLPFRLLVKRYGATATYTQMLVPDRLLNDVEYREFHQRDLQMASVDEIGRKVIVQLCGDDPDIIVRAGRLLQTQCDGIDLNLGCPQVAARDGHYGAYLLGQKDWSLDVNIVSAMTSSFDVPVSVKLRLCQPFKQTSVLAQRLEAHGAAWVTLHARTVSAMRRRQGPARLEEVARLKGVLSIPVVSNGNVRTWDDIPRNLLDTGADGVMVGETLLGNPCLFSNILPDPVSISLEYLDLSREFLGTVTTLRTVQAHVRHFVDFQCARRPWFSNFRAALIACGDVNAIERLLCTKTEEVSDDEAPAAAGDNRDDRDYGLGMLSL</sequence>
<dbReference type="GO" id="GO:0050660">
    <property type="term" value="F:flavin adenine dinucleotide binding"/>
    <property type="evidence" value="ECO:0007669"/>
    <property type="project" value="InterPro"/>
</dbReference>
<dbReference type="PROSITE" id="PS01136">
    <property type="entry name" value="UPF0034"/>
    <property type="match status" value="1"/>
</dbReference>
<organism evidence="20 21">
    <name type="scientific">Fistulina hepatica ATCC 64428</name>
    <dbReference type="NCBI Taxonomy" id="1128425"/>
    <lineage>
        <taxon>Eukaryota</taxon>
        <taxon>Fungi</taxon>
        <taxon>Dikarya</taxon>
        <taxon>Basidiomycota</taxon>
        <taxon>Agaricomycotina</taxon>
        <taxon>Agaricomycetes</taxon>
        <taxon>Agaricomycetidae</taxon>
        <taxon>Agaricales</taxon>
        <taxon>Fistulinaceae</taxon>
        <taxon>Fistulina</taxon>
    </lineage>
</organism>
<dbReference type="InterPro" id="IPR018517">
    <property type="entry name" value="tRNA_hU_synthase_CS"/>
</dbReference>
<evidence type="ECO:0000256" key="1">
    <source>
        <dbReference type="ARBA" id="ARBA00001917"/>
    </source>
</evidence>
<dbReference type="InterPro" id="IPR001269">
    <property type="entry name" value="DUS_fam"/>
</dbReference>
<evidence type="ECO:0000256" key="10">
    <source>
        <dbReference type="ARBA" id="ARBA00047287"/>
    </source>
</evidence>
<dbReference type="EC" id="1.3.1.-" evidence="16"/>
<dbReference type="GO" id="GO:0106414">
    <property type="term" value="F:mRNA dihydrouridine synthase activity"/>
    <property type="evidence" value="ECO:0007669"/>
    <property type="project" value="RHEA"/>
</dbReference>
<evidence type="ECO:0000256" key="4">
    <source>
        <dbReference type="ARBA" id="ARBA00022664"/>
    </source>
</evidence>
<evidence type="ECO:0000313" key="21">
    <source>
        <dbReference type="Proteomes" id="UP000054144"/>
    </source>
</evidence>
<evidence type="ECO:0000313" key="20">
    <source>
        <dbReference type="EMBL" id="KIY53272.1"/>
    </source>
</evidence>
<evidence type="ECO:0000256" key="11">
    <source>
        <dbReference type="ARBA" id="ARBA00047652"/>
    </source>
</evidence>
<dbReference type="PANTHER" id="PTHR11082">
    <property type="entry name" value="TRNA-DIHYDROURIDINE SYNTHASE"/>
    <property type="match status" value="1"/>
</dbReference>
<keyword evidence="3 16" id="KW-0288">FMN</keyword>
<comment type="catalytic activity">
    <reaction evidence="12">
        <text>a 5,6-dihydrouridine in mRNA + NAD(+) = a uridine in mRNA + NADH + H(+)</text>
        <dbReference type="Rhea" id="RHEA:69851"/>
        <dbReference type="Rhea" id="RHEA-COMP:14658"/>
        <dbReference type="Rhea" id="RHEA-COMP:17789"/>
        <dbReference type="ChEBI" id="CHEBI:15378"/>
        <dbReference type="ChEBI" id="CHEBI:57540"/>
        <dbReference type="ChEBI" id="CHEBI:57945"/>
        <dbReference type="ChEBI" id="CHEBI:65315"/>
        <dbReference type="ChEBI" id="CHEBI:74443"/>
    </reaction>
    <physiologicalReaction direction="right-to-left" evidence="12">
        <dbReference type="Rhea" id="RHEA:69853"/>
    </physiologicalReaction>
</comment>
<evidence type="ECO:0000256" key="17">
    <source>
        <dbReference type="PIRSR" id="PIRSR006621-1"/>
    </source>
</evidence>
<evidence type="ECO:0000256" key="9">
    <source>
        <dbReference type="ARBA" id="ARBA00038313"/>
    </source>
</evidence>
<dbReference type="PIRSF" id="PIRSF006621">
    <property type="entry name" value="Dus"/>
    <property type="match status" value="1"/>
</dbReference>
<dbReference type="PANTHER" id="PTHR11082:SF5">
    <property type="entry name" value="TRNA-DIHYDROURIDINE(16_17) SYNTHASE [NAD(P)(+)]-LIKE"/>
    <property type="match status" value="1"/>
</dbReference>
<dbReference type="GO" id="GO:0102263">
    <property type="term" value="F:tRNA-dihydrouridine17 synthase activity"/>
    <property type="evidence" value="ECO:0007669"/>
    <property type="project" value="RHEA"/>
</dbReference>
<comment type="similarity">
    <text evidence="9">Belongs to the Dus family. Dus1 subfamily.</text>
</comment>
<keyword evidence="7 16" id="KW-0560">Oxidoreductase</keyword>
<evidence type="ECO:0000256" key="3">
    <source>
        <dbReference type="ARBA" id="ARBA00022643"/>
    </source>
</evidence>
<feature type="binding site" evidence="18">
    <location>
        <position position="130"/>
    </location>
    <ligand>
        <name>FMN</name>
        <dbReference type="ChEBI" id="CHEBI:58210"/>
    </ligand>
</feature>
<keyword evidence="18" id="KW-0547">Nucleotide-binding</keyword>
<name>A0A0D7ANY4_9AGAR</name>
<evidence type="ECO:0000256" key="13">
    <source>
        <dbReference type="ARBA" id="ARBA00048934"/>
    </source>
</evidence>
<dbReference type="Proteomes" id="UP000054144">
    <property type="component" value="Unassembled WGS sequence"/>
</dbReference>
<evidence type="ECO:0000256" key="12">
    <source>
        <dbReference type="ARBA" id="ARBA00048342"/>
    </source>
</evidence>
<comment type="cofactor">
    <cofactor evidence="1 16 18">
        <name>FMN</name>
        <dbReference type="ChEBI" id="CHEBI:58210"/>
    </cofactor>
</comment>
<comment type="catalytic activity">
    <reaction evidence="15">
        <text>5,6-dihydrouridine(17) in tRNA + NADP(+) = uridine(17) in tRNA + NADPH + H(+)</text>
        <dbReference type="Rhea" id="RHEA:53368"/>
        <dbReference type="Rhea" id="RHEA-COMP:13541"/>
        <dbReference type="Rhea" id="RHEA-COMP:13542"/>
        <dbReference type="ChEBI" id="CHEBI:15378"/>
        <dbReference type="ChEBI" id="CHEBI:57783"/>
        <dbReference type="ChEBI" id="CHEBI:58349"/>
        <dbReference type="ChEBI" id="CHEBI:65315"/>
        <dbReference type="ChEBI" id="CHEBI:74443"/>
        <dbReference type="EC" id="1.3.1.88"/>
    </reaction>
    <physiologicalReaction direction="right-to-left" evidence="15">
        <dbReference type="Rhea" id="RHEA:53370"/>
    </physiologicalReaction>
</comment>
<evidence type="ECO:0000256" key="5">
    <source>
        <dbReference type="ARBA" id="ARBA00022694"/>
    </source>
</evidence>
<keyword evidence="5 16" id="KW-0819">tRNA processing</keyword>
<dbReference type="Gene3D" id="3.20.20.70">
    <property type="entry name" value="Aldolase class I"/>
    <property type="match status" value="1"/>
</dbReference>
<evidence type="ECO:0000256" key="2">
    <source>
        <dbReference type="ARBA" id="ARBA00022630"/>
    </source>
</evidence>
<dbReference type="GO" id="GO:0102262">
    <property type="term" value="F:tRNA-dihydrouridine16 synthase activity"/>
    <property type="evidence" value="ECO:0007669"/>
    <property type="project" value="RHEA"/>
</dbReference>
<dbReference type="EMBL" id="KN881627">
    <property type="protein sequence ID" value="KIY53272.1"/>
    <property type="molecule type" value="Genomic_DNA"/>
</dbReference>
<comment type="catalytic activity">
    <reaction evidence="11">
        <text>5,6-dihydrouridine(16) in tRNA + NADP(+) = uridine(16) in tRNA + NADPH + H(+)</text>
        <dbReference type="Rhea" id="RHEA:53376"/>
        <dbReference type="Rhea" id="RHEA-COMP:13543"/>
        <dbReference type="Rhea" id="RHEA-COMP:13544"/>
        <dbReference type="ChEBI" id="CHEBI:15378"/>
        <dbReference type="ChEBI" id="CHEBI:57783"/>
        <dbReference type="ChEBI" id="CHEBI:58349"/>
        <dbReference type="ChEBI" id="CHEBI:65315"/>
        <dbReference type="ChEBI" id="CHEBI:74443"/>
        <dbReference type="EC" id="1.3.1.88"/>
    </reaction>
    <physiologicalReaction direction="right-to-left" evidence="11">
        <dbReference type="Rhea" id="RHEA:53378"/>
    </physiologicalReaction>
</comment>
<evidence type="ECO:0000256" key="6">
    <source>
        <dbReference type="ARBA" id="ARBA00022857"/>
    </source>
</evidence>
<comment type="similarity">
    <text evidence="16">Belongs to the dus family.</text>
</comment>
<gene>
    <name evidence="20" type="ORF">FISHEDRAFT_63436</name>
</gene>
<evidence type="ECO:0000256" key="16">
    <source>
        <dbReference type="PIRNR" id="PIRNR006621"/>
    </source>
</evidence>
<feature type="binding site" evidence="18">
    <location>
        <position position="158"/>
    </location>
    <ligand>
        <name>FMN</name>
        <dbReference type="ChEBI" id="CHEBI:58210"/>
    </ligand>
</feature>
<dbReference type="OrthoDB" id="272303at2759"/>
<keyword evidence="4" id="KW-0507">mRNA processing</keyword>
<feature type="domain" description="DUS-like FMN-binding" evidence="19">
    <location>
        <begin position="1"/>
        <end position="227"/>
    </location>
</feature>
<evidence type="ECO:0000259" key="19">
    <source>
        <dbReference type="Pfam" id="PF01207"/>
    </source>
</evidence>
<comment type="catalytic activity">
    <reaction evidence="10">
        <text>5,6-dihydrouridine(17) in tRNA + NAD(+) = uridine(17) in tRNA + NADH + H(+)</text>
        <dbReference type="Rhea" id="RHEA:53372"/>
        <dbReference type="Rhea" id="RHEA-COMP:13541"/>
        <dbReference type="Rhea" id="RHEA-COMP:13542"/>
        <dbReference type="ChEBI" id="CHEBI:15378"/>
        <dbReference type="ChEBI" id="CHEBI:57540"/>
        <dbReference type="ChEBI" id="CHEBI:57945"/>
        <dbReference type="ChEBI" id="CHEBI:65315"/>
        <dbReference type="ChEBI" id="CHEBI:74443"/>
        <dbReference type="EC" id="1.3.1.88"/>
    </reaction>
    <physiologicalReaction direction="right-to-left" evidence="10">
        <dbReference type="Rhea" id="RHEA:53374"/>
    </physiologicalReaction>
</comment>
<keyword evidence="21" id="KW-1185">Reference proteome</keyword>
<keyword evidence="8" id="KW-0520">NAD</keyword>
<comment type="catalytic activity">
    <reaction evidence="13">
        <text>5,6-dihydrouridine(16) in tRNA + NAD(+) = uridine(16) in tRNA + NADH + H(+)</text>
        <dbReference type="Rhea" id="RHEA:53380"/>
        <dbReference type="Rhea" id="RHEA-COMP:13543"/>
        <dbReference type="Rhea" id="RHEA-COMP:13544"/>
        <dbReference type="ChEBI" id="CHEBI:15378"/>
        <dbReference type="ChEBI" id="CHEBI:57540"/>
        <dbReference type="ChEBI" id="CHEBI:57945"/>
        <dbReference type="ChEBI" id="CHEBI:65315"/>
        <dbReference type="ChEBI" id="CHEBI:74443"/>
        <dbReference type="EC" id="1.3.1.88"/>
    </reaction>
    <physiologicalReaction direction="right-to-left" evidence="13">
        <dbReference type="Rhea" id="RHEA:53382"/>
    </physiologicalReaction>
</comment>
<feature type="active site" description="Proton donor" evidence="17">
    <location>
        <position position="89"/>
    </location>
</feature>
<comment type="catalytic activity">
    <reaction evidence="14">
        <text>a 5,6-dihydrouridine in mRNA + NADP(+) = a uridine in mRNA + NADPH + H(+)</text>
        <dbReference type="Rhea" id="RHEA:69855"/>
        <dbReference type="Rhea" id="RHEA-COMP:14658"/>
        <dbReference type="Rhea" id="RHEA-COMP:17789"/>
        <dbReference type="ChEBI" id="CHEBI:15378"/>
        <dbReference type="ChEBI" id="CHEBI:57783"/>
        <dbReference type="ChEBI" id="CHEBI:58349"/>
        <dbReference type="ChEBI" id="CHEBI:65315"/>
        <dbReference type="ChEBI" id="CHEBI:74443"/>
    </reaction>
    <physiologicalReaction direction="right-to-left" evidence="14">
        <dbReference type="Rhea" id="RHEA:69857"/>
    </physiologicalReaction>
</comment>
<proteinExistence type="inferred from homology"/>
<accession>A0A0D7ANY4</accession>
<evidence type="ECO:0000256" key="15">
    <source>
        <dbReference type="ARBA" id="ARBA00049467"/>
    </source>
</evidence>
<dbReference type="CDD" id="cd02801">
    <property type="entry name" value="DUS_like_FMN"/>
    <property type="match status" value="1"/>
</dbReference>
<evidence type="ECO:0000256" key="8">
    <source>
        <dbReference type="ARBA" id="ARBA00023027"/>
    </source>
</evidence>
<dbReference type="AlphaFoldDB" id="A0A0D7ANY4"/>
<keyword evidence="6" id="KW-0521">NADP</keyword>
<evidence type="ECO:0000256" key="14">
    <source>
        <dbReference type="ARBA" id="ARBA00049447"/>
    </source>
</evidence>
<dbReference type="SUPFAM" id="SSF51395">
    <property type="entry name" value="FMN-linked oxidoreductases"/>
    <property type="match status" value="1"/>
</dbReference>
<dbReference type="GO" id="GO:0006397">
    <property type="term" value="P:mRNA processing"/>
    <property type="evidence" value="ECO:0007669"/>
    <property type="project" value="UniProtKB-KW"/>
</dbReference>
<dbReference type="Pfam" id="PF01207">
    <property type="entry name" value="Dus"/>
    <property type="match status" value="1"/>
</dbReference>
<protein>
    <recommendedName>
        <fullName evidence="16">tRNA-dihydrouridine synthase</fullName>
        <ecNumber evidence="16">1.3.1.-</ecNumber>
    </recommendedName>
</protein>
<dbReference type="InterPro" id="IPR035587">
    <property type="entry name" value="DUS-like_FMN-bd"/>
</dbReference>